<name>A0A1G2F940_9BACT</name>
<keyword evidence="4" id="KW-0812">Transmembrane</keyword>
<dbReference type="InterPro" id="IPR043504">
    <property type="entry name" value="Peptidase_S1_PA_chymotrypsin"/>
</dbReference>
<protein>
    <recommendedName>
        <fullName evidence="5">PDZ domain-containing protein</fullName>
    </recommendedName>
</protein>
<evidence type="ECO:0000313" key="6">
    <source>
        <dbReference type="EMBL" id="OGZ34128.1"/>
    </source>
</evidence>
<dbReference type="SMART" id="SM00228">
    <property type="entry name" value="PDZ"/>
    <property type="match status" value="1"/>
</dbReference>
<dbReference type="PROSITE" id="PS50106">
    <property type="entry name" value="PDZ"/>
    <property type="match status" value="1"/>
</dbReference>
<dbReference type="STRING" id="1801992.A2Y98_02225"/>
<evidence type="ECO:0000256" key="3">
    <source>
        <dbReference type="ARBA" id="ARBA00022801"/>
    </source>
</evidence>
<evidence type="ECO:0000259" key="5">
    <source>
        <dbReference type="PROSITE" id="PS50106"/>
    </source>
</evidence>
<evidence type="ECO:0000256" key="2">
    <source>
        <dbReference type="ARBA" id="ARBA00022670"/>
    </source>
</evidence>
<reference evidence="6 7" key="1">
    <citation type="journal article" date="2016" name="Nat. Commun.">
        <title>Thousands of microbial genomes shed light on interconnected biogeochemical processes in an aquifer system.</title>
        <authorList>
            <person name="Anantharaman K."/>
            <person name="Brown C.T."/>
            <person name="Hug L.A."/>
            <person name="Sharon I."/>
            <person name="Castelle C.J."/>
            <person name="Probst A.J."/>
            <person name="Thomas B.C."/>
            <person name="Singh A."/>
            <person name="Wilkins M.J."/>
            <person name="Karaoz U."/>
            <person name="Brodie E.L."/>
            <person name="Williams K.H."/>
            <person name="Hubbard S.S."/>
            <person name="Banfield J.F."/>
        </authorList>
    </citation>
    <scope>NUCLEOTIDE SEQUENCE [LARGE SCALE GENOMIC DNA]</scope>
</reference>
<dbReference type="GO" id="GO:0004252">
    <property type="term" value="F:serine-type endopeptidase activity"/>
    <property type="evidence" value="ECO:0007669"/>
    <property type="project" value="InterPro"/>
</dbReference>
<gene>
    <name evidence="6" type="ORF">A2Y98_02225</name>
</gene>
<evidence type="ECO:0000313" key="7">
    <source>
        <dbReference type="Proteomes" id="UP000179099"/>
    </source>
</evidence>
<dbReference type="InterPro" id="IPR036034">
    <property type="entry name" value="PDZ_sf"/>
</dbReference>
<dbReference type="InterPro" id="IPR009003">
    <property type="entry name" value="Peptidase_S1_PA"/>
</dbReference>
<evidence type="ECO:0000256" key="1">
    <source>
        <dbReference type="ARBA" id="ARBA00010541"/>
    </source>
</evidence>
<dbReference type="InterPro" id="IPR051201">
    <property type="entry name" value="Chloro_Bact_Ser_Proteases"/>
</dbReference>
<dbReference type="Proteomes" id="UP000179099">
    <property type="component" value="Unassembled WGS sequence"/>
</dbReference>
<dbReference type="Gene3D" id="2.40.10.10">
    <property type="entry name" value="Trypsin-like serine proteases"/>
    <property type="match status" value="2"/>
</dbReference>
<keyword evidence="4" id="KW-0472">Membrane</keyword>
<dbReference type="Pfam" id="PF13365">
    <property type="entry name" value="Trypsin_2"/>
    <property type="match status" value="1"/>
</dbReference>
<keyword evidence="2" id="KW-0645">Protease</keyword>
<dbReference type="PANTHER" id="PTHR43343:SF3">
    <property type="entry name" value="PROTEASE DO-LIKE 8, CHLOROPLASTIC"/>
    <property type="match status" value="1"/>
</dbReference>
<dbReference type="EMBL" id="MHMW01000018">
    <property type="protein sequence ID" value="OGZ34128.1"/>
    <property type="molecule type" value="Genomic_DNA"/>
</dbReference>
<keyword evidence="4" id="KW-1133">Transmembrane helix</keyword>
<dbReference type="SUPFAM" id="SSF50494">
    <property type="entry name" value="Trypsin-like serine proteases"/>
    <property type="match status" value="1"/>
</dbReference>
<dbReference type="InterPro" id="IPR001940">
    <property type="entry name" value="Peptidase_S1C"/>
</dbReference>
<dbReference type="AlphaFoldDB" id="A0A1G2F940"/>
<dbReference type="PRINTS" id="PR00834">
    <property type="entry name" value="PROTEASES2C"/>
</dbReference>
<feature type="domain" description="PDZ" evidence="5">
    <location>
        <begin position="315"/>
        <end position="393"/>
    </location>
</feature>
<dbReference type="InterPro" id="IPR001478">
    <property type="entry name" value="PDZ"/>
</dbReference>
<keyword evidence="3" id="KW-0378">Hydrolase</keyword>
<organism evidence="6 7">
    <name type="scientific">Candidatus Portnoybacteria bacterium RBG_19FT_COMBO_36_7</name>
    <dbReference type="NCBI Taxonomy" id="1801992"/>
    <lineage>
        <taxon>Bacteria</taxon>
        <taxon>Candidatus Portnoyibacteriota</taxon>
    </lineage>
</organism>
<dbReference type="Gene3D" id="2.30.42.10">
    <property type="match status" value="1"/>
</dbReference>
<dbReference type="PANTHER" id="PTHR43343">
    <property type="entry name" value="PEPTIDASE S12"/>
    <property type="match status" value="1"/>
</dbReference>
<proteinExistence type="inferred from homology"/>
<accession>A0A1G2F940</accession>
<sequence>MNGEQKNQLTRMIIIVVIISALAGFGGGFLSFSLLSGETPGLSNLLAQPDNSDNNTQIVTTQEEAVEAVVKVVSPSVVSIIATANLSAAGQFGNPLNDFFGNLFPGLNYPNQQDSQEQEIGGGSGFIISSDGMILTNKHVVEAEGASFTVLTNDGQKYPAEVIAKDPVQDIAILKIDKNNLPVVKLGDSDEMNIGQTAIAIGNALGEFRNTVSVGVISGLSRSVTVSNDIFGSQTEQLEDVIQTDAAINSGNSGGPLLNLSGEVIGINVAVAQGAQSIGFALPINLAKRDIAQVQKEGKISYPFLGVRYVIVTPEIKAEKNLSVDYGALILRGNSVNEPAVTSGSPAQDAGLQENDIILEVDGSKINTTNTLAKIIQSHNVGDKITLRILRNGQEKTIQATLGEKS</sequence>
<comment type="similarity">
    <text evidence="1">Belongs to the peptidase S1C family.</text>
</comment>
<dbReference type="Pfam" id="PF13180">
    <property type="entry name" value="PDZ_2"/>
    <property type="match status" value="1"/>
</dbReference>
<evidence type="ECO:0000256" key="4">
    <source>
        <dbReference type="SAM" id="Phobius"/>
    </source>
</evidence>
<comment type="caution">
    <text evidence="6">The sequence shown here is derived from an EMBL/GenBank/DDBJ whole genome shotgun (WGS) entry which is preliminary data.</text>
</comment>
<feature type="transmembrane region" description="Helical" evidence="4">
    <location>
        <begin position="12"/>
        <end position="35"/>
    </location>
</feature>
<dbReference type="SUPFAM" id="SSF50156">
    <property type="entry name" value="PDZ domain-like"/>
    <property type="match status" value="1"/>
</dbReference>
<dbReference type="GO" id="GO:0006508">
    <property type="term" value="P:proteolysis"/>
    <property type="evidence" value="ECO:0007669"/>
    <property type="project" value="UniProtKB-KW"/>
</dbReference>